<dbReference type="CDD" id="cd14490">
    <property type="entry name" value="CBM6-CBM35-CBM36_like_1"/>
    <property type="match status" value="1"/>
</dbReference>
<dbReference type="Pfam" id="PF00754">
    <property type="entry name" value="F5_F8_type_C"/>
    <property type="match status" value="1"/>
</dbReference>
<feature type="region of interest" description="Disordered" evidence="1">
    <location>
        <begin position="648"/>
        <end position="693"/>
    </location>
</feature>
<name>A0A387HGV2_9ACTN</name>
<evidence type="ECO:0000313" key="4">
    <source>
        <dbReference type="Proteomes" id="UP000271554"/>
    </source>
</evidence>
<dbReference type="Proteomes" id="UP000271554">
    <property type="component" value="Chromosome"/>
</dbReference>
<dbReference type="InterPro" id="IPR008979">
    <property type="entry name" value="Galactose-bd-like_sf"/>
</dbReference>
<protein>
    <recommendedName>
        <fullName evidence="2">F5/8 type C domain-containing protein</fullName>
    </recommendedName>
</protein>
<evidence type="ECO:0000313" key="3">
    <source>
        <dbReference type="EMBL" id="AYG79887.1"/>
    </source>
</evidence>
<dbReference type="KEGG" id="shun:DWB77_02005"/>
<dbReference type="InterPro" id="IPR055149">
    <property type="entry name" value="Agl_cat_D2"/>
</dbReference>
<sequence>MRMIRAAIDAVRQEPPPSAPAGAVPGRTAAARRAAAAVASLACAVALGAAGLGGGAPASAAESAPLSPLAVAGRGATVPFTELEAEAAATNGTVIGPDRTYTTLPSEASGRSAVKLDAAGQYVEFTLPRAANAVDIRYSVPDNAAGTGISAPVELSSGGAKLKDLTFTSKYGWFYGSYPFQNQPGDKPHHFYDETRALLGRTLPQGAKVRVTLPSTAATPWAVVDLADFELVPDPVGRPAGSLSVVDYGADASGAADSTSAFQRAVDAGKAQAKVVYIPTGTFKLTDHVVVDQVTLAGAGPWYSVLTGRSSTDRTRAAGIYGKYVGGGGYKGGIRPYEAGGPSRDVVLKDFALMGEITERIDEDQVNGIGGALSNSTVDNVWLQHTKVGAWMDGPMDGFHIKNSRILDQTADGVNFHWGVTHSSVENTFLRNTGDDGLAMWSDTVTDANNTFQNNTVVAPVLANNIALYGGRDNAATDNVVADTVTNGGGLHVGNRFDGVNPGSGTDVQGTITLARNTTIRAGNADLGWPFPIGAVWFDSRNSTMDKAAVNVTDTDILDSSYAAIHFVSGTTKGVSFSRVNIDGTGTFALQFNDPAQLSMAGVTAKNLGFSEPVYSCLGGNLALTQGAGNSGWNGKLPATYCGEWPKPNYDHGGSTTPPSSPSPTGPGSPSPSTPPADPDLAKGRPVTETSHTQVYDAAKAVDGDANTYWESANNAFPQSITVDLGSVRSVGRLVLKLPPATAWGARTQTLSVLGSTDNGSYGQLLASRGYTFDPATGNRATLTLPANTTTRYLRLTVTANTGWPAAQFSEFEAYAP</sequence>
<proteinExistence type="predicted"/>
<evidence type="ECO:0000256" key="1">
    <source>
        <dbReference type="SAM" id="MobiDB-lite"/>
    </source>
</evidence>
<dbReference type="Gene3D" id="2.160.20.10">
    <property type="entry name" value="Single-stranded right-handed beta-helix, Pectin lyase-like"/>
    <property type="match status" value="1"/>
</dbReference>
<dbReference type="InterPro" id="IPR012334">
    <property type="entry name" value="Pectin_lyas_fold"/>
</dbReference>
<dbReference type="RefSeq" id="WP_246033484.1">
    <property type="nucleotide sequence ID" value="NZ_CP032698.1"/>
</dbReference>
<dbReference type="SUPFAM" id="SSF49785">
    <property type="entry name" value="Galactose-binding domain-like"/>
    <property type="match status" value="1"/>
</dbReference>
<organism evidence="3 4">
    <name type="scientific">Streptomyces hundungensis</name>
    <dbReference type="NCBI Taxonomy" id="1077946"/>
    <lineage>
        <taxon>Bacteria</taxon>
        <taxon>Bacillati</taxon>
        <taxon>Actinomycetota</taxon>
        <taxon>Actinomycetes</taxon>
        <taxon>Kitasatosporales</taxon>
        <taxon>Streptomycetaceae</taxon>
        <taxon>Streptomyces</taxon>
    </lineage>
</organism>
<evidence type="ECO:0000259" key="2">
    <source>
        <dbReference type="PROSITE" id="PS50022"/>
    </source>
</evidence>
<accession>A0A387HGV2</accession>
<feature type="compositionally biased region" description="Pro residues" evidence="1">
    <location>
        <begin position="659"/>
        <end position="678"/>
    </location>
</feature>
<dbReference type="SMART" id="SM00231">
    <property type="entry name" value="FA58C"/>
    <property type="match status" value="1"/>
</dbReference>
<dbReference type="EMBL" id="CP032698">
    <property type="protein sequence ID" value="AYG79887.1"/>
    <property type="molecule type" value="Genomic_DNA"/>
</dbReference>
<dbReference type="Pfam" id="PF22816">
    <property type="entry name" value="CatAgl_D2"/>
    <property type="match status" value="1"/>
</dbReference>
<dbReference type="PROSITE" id="PS50022">
    <property type="entry name" value="FA58C_3"/>
    <property type="match status" value="1"/>
</dbReference>
<dbReference type="Pfam" id="PF22815">
    <property type="entry name" value="CatAgl_D1"/>
    <property type="match status" value="1"/>
</dbReference>
<gene>
    <name evidence="3" type="ORF">DWB77_02005</name>
</gene>
<reference evidence="3 4" key="1">
    <citation type="submission" date="2018-10" db="EMBL/GenBank/DDBJ databases">
        <title>Relationship between Morphology and Antimicrobial Activity in Streptomyces.</title>
        <authorList>
            <person name="Kang H.J."/>
            <person name="Kim S.B."/>
        </authorList>
    </citation>
    <scope>NUCLEOTIDE SEQUENCE [LARGE SCALE GENOMIC DNA]</scope>
    <source>
        <strain evidence="3 4">BH38</strain>
    </source>
</reference>
<dbReference type="InterPro" id="IPR033801">
    <property type="entry name" value="CBM6-CBM35-CBM36-like_1"/>
</dbReference>
<keyword evidence="4" id="KW-1185">Reference proteome</keyword>
<dbReference type="AlphaFoldDB" id="A0A387HGV2"/>
<dbReference type="InterPro" id="IPR000421">
    <property type="entry name" value="FA58C"/>
</dbReference>
<feature type="domain" description="F5/8 type C" evidence="2">
    <location>
        <begin position="669"/>
        <end position="817"/>
    </location>
</feature>
<dbReference type="Gene3D" id="2.60.120.260">
    <property type="entry name" value="Galactose-binding domain-like"/>
    <property type="match status" value="2"/>
</dbReference>
<dbReference type="InterPro" id="IPR011050">
    <property type="entry name" value="Pectin_lyase_fold/virulence"/>
</dbReference>
<dbReference type="SUPFAM" id="SSF51126">
    <property type="entry name" value="Pectin lyase-like"/>
    <property type="match status" value="1"/>
</dbReference>